<gene>
    <name evidence="2" type="ORF">CYMTET_18253</name>
</gene>
<feature type="region of interest" description="Disordered" evidence="1">
    <location>
        <begin position="60"/>
        <end position="84"/>
    </location>
</feature>
<comment type="caution">
    <text evidence="2">The sequence shown here is derived from an EMBL/GenBank/DDBJ whole genome shotgun (WGS) entry which is preliminary data.</text>
</comment>
<protein>
    <submittedName>
        <fullName evidence="2">Uncharacterized protein</fullName>
    </submittedName>
</protein>
<reference evidence="2 3" key="1">
    <citation type="journal article" date="2015" name="Genome Biol. Evol.">
        <title>Comparative Genomics of a Bacterivorous Green Alga Reveals Evolutionary Causalities and Consequences of Phago-Mixotrophic Mode of Nutrition.</title>
        <authorList>
            <person name="Burns J.A."/>
            <person name="Paasch A."/>
            <person name="Narechania A."/>
            <person name="Kim E."/>
        </authorList>
    </citation>
    <scope>NUCLEOTIDE SEQUENCE [LARGE SCALE GENOMIC DNA]</scope>
    <source>
        <strain evidence="2 3">PLY_AMNH</strain>
    </source>
</reference>
<evidence type="ECO:0000313" key="3">
    <source>
        <dbReference type="Proteomes" id="UP001190700"/>
    </source>
</evidence>
<dbReference type="EMBL" id="LGRX02008438">
    <property type="protein sequence ID" value="KAK3273511.1"/>
    <property type="molecule type" value="Genomic_DNA"/>
</dbReference>
<evidence type="ECO:0000256" key="1">
    <source>
        <dbReference type="SAM" id="MobiDB-lite"/>
    </source>
</evidence>
<dbReference type="AlphaFoldDB" id="A0AAE0L640"/>
<keyword evidence="3" id="KW-1185">Reference proteome</keyword>
<name>A0AAE0L640_9CHLO</name>
<organism evidence="2 3">
    <name type="scientific">Cymbomonas tetramitiformis</name>
    <dbReference type="NCBI Taxonomy" id="36881"/>
    <lineage>
        <taxon>Eukaryota</taxon>
        <taxon>Viridiplantae</taxon>
        <taxon>Chlorophyta</taxon>
        <taxon>Pyramimonadophyceae</taxon>
        <taxon>Pyramimonadales</taxon>
        <taxon>Pyramimonadaceae</taxon>
        <taxon>Cymbomonas</taxon>
    </lineage>
</organism>
<sequence>MSEEAREGTLECLEEAWVRFHAAYSGGIFAESAGLNHHRREEDDLLEGELKPVYGMAAETASASKQAKGGEAHRRRQLLPPRSCPDKAAAAKAAAAKQAAAAVKKAAAAMAASAKEGCSGESIC</sequence>
<proteinExistence type="predicted"/>
<evidence type="ECO:0000313" key="2">
    <source>
        <dbReference type="EMBL" id="KAK3273511.1"/>
    </source>
</evidence>
<accession>A0AAE0L640</accession>
<dbReference type="Proteomes" id="UP001190700">
    <property type="component" value="Unassembled WGS sequence"/>
</dbReference>